<comment type="caution">
    <text evidence="4">The sequence shown here is derived from an EMBL/GenBank/DDBJ whole genome shotgun (WGS) entry which is preliminary data.</text>
</comment>
<dbReference type="EMBL" id="NUWN01000035">
    <property type="protein sequence ID" value="PFK43185.1"/>
    <property type="molecule type" value="Genomic_DNA"/>
</dbReference>
<organism evidence="4 5">
    <name type="scientific">Bacillus cereus</name>
    <dbReference type="NCBI Taxonomy" id="1396"/>
    <lineage>
        <taxon>Bacteria</taxon>
        <taxon>Bacillati</taxon>
        <taxon>Bacillota</taxon>
        <taxon>Bacilli</taxon>
        <taxon>Bacillales</taxon>
        <taxon>Bacillaceae</taxon>
        <taxon>Bacillus</taxon>
        <taxon>Bacillus cereus group</taxon>
    </lineage>
</organism>
<dbReference type="InterPro" id="IPR001584">
    <property type="entry name" value="Integrase_cat-core"/>
</dbReference>
<reference evidence="4 5" key="1">
    <citation type="submission" date="2017-09" db="EMBL/GenBank/DDBJ databases">
        <title>Large-scale bioinformatics analysis of Bacillus genomes uncovers conserved roles of natural products in bacterial physiology.</title>
        <authorList>
            <consortium name="Agbiome Team Llc"/>
            <person name="Bleich R.M."/>
            <person name="Grubbs K.J."/>
            <person name="Santa Maria K.C."/>
            <person name="Allen S.E."/>
            <person name="Farag S."/>
            <person name="Shank E.A."/>
            <person name="Bowers A."/>
        </authorList>
    </citation>
    <scope>NUCLEOTIDE SEQUENCE [LARGE SCALE GENOMIC DNA]</scope>
    <source>
        <strain evidence="4 5">AFS083043</strain>
    </source>
</reference>
<feature type="region of interest" description="Disordered" evidence="2">
    <location>
        <begin position="665"/>
        <end position="702"/>
    </location>
</feature>
<dbReference type="InterPro" id="IPR036397">
    <property type="entry name" value="RNaseH_sf"/>
</dbReference>
<feature type="compositionally biased region" description="Basic and acidic residues" evidence="2">
    <location>
        <begin position="668"/>
        <end position="681"/>
    </location>
</feature>
<gene>
    <name evidence="4" type="ORF">COI93_10175</name>
</gene>
<dbReference type="Proteomes" id="UP000242656">
    <property type="component" value="Unassembled WGS sequence"/>
</dbReference>
<evidence type="ECO:0000256" key="2">
    <source>
        <dbReference type="SAM" id="MobiDB-lite"/>
    </source>
</evidence>
<evidence type="ECO:0000313" key="5">
    <source>
        <dbReference type="Proteomes" id="UP000242656"/>
    </source>
</evidence>
<accession>A0A2B0MQ30</accession>
<evidence type="ECO:0000259" key="3">
    <source>
        <dbReference type="PROSITE" id="PS50994"/>
    </source>
</evidence>
<comment type="function">
    <text evidence="1">Involved in the transposition of the insertion sequence.</text>
</comment>
<name>A0A2B0MQ30_BACCE</name>
<dbReference type="PROSITE" id="PS50994">
    <property type="entry name" value="INTEGRASE"/>
    <property type="match status" value="1"/>
</dbReference>
<dbReference type="GO" id="GO:0015074">
    <property type="term" value="P:DNA integration"/>
    <property type="evidence" value="ECO:0007669"/>
    <property type="project" value="InterPro"/>
</dbReference>
<protein>
    <submittedName>
        <fullName evidence="4">Transposase</fullName>
    </submittedName>
</protein>
<feature type="domain" description="Integrase catalytic" evidence="3">
    <location>
        <begin position="287"/>
        <end position="503"/>
    </location>
</feature>
<evidence type="ECO:0000256" key="1">
    <source>
        <dbReference type="ARBA" id="ARBA00002286"/>
    </source>
</evidence>
<dbReference type="Pfam" id="PF09299">
    <property type="entry name" value="Mu-transpos_C"/>
    <property type="match status" value="1"/>
</dbReference>
<sequence>MTQQLAVNTVIQWIDSSSSDVVQVERVLWIDAIGEQLVVIALNDAKALPMLKSSEEYVENHLGKQFKIIEWIDQFNLPLEERDALPTTYLEKRDEAWEIIKHLVKDEPSIYDPRLRGVMIRELQERISVHKSTIYRYLRRYWKSGKVIDSLIPHYKNSGGYGKEKSSSEVKRGRPTKVVEEPVGINITEGIKHSFQAGISLFYNTKSQPNIKRAYKKTMAKFFNIGFKVEEDKQIPVLPPREQLPTYEQFYYWFRKKQDLEKSLQARVGKHAFNLKHRPILGSSTTESFGPGSRFQIDATVADIYLVNEFNREWIIGRPIIYIVMDVFSRMVAGFYVGLEGPSWLGAMMALLSTSMDKVKFCSSYGVDISYEDWPIHHLPQIILADRGEFEGTKPKGLKDSLKVEIELAAPYRADWKGIVEQQFRLLNLRSVKWLPGAVEARKRERGERDYRLDATLTLNEFTQVIIHSILYHNNLHYMKGYDRNQFMVANDVLPIPRVLWRWGVECRNGRLRTEAEDIVKLALMPRGIATVTRSGIVFKGMAYSCNLAIREQWYTTAGYRGSWKIPVVYDVRNANEIYLLVNNGRRFEKCHLSDKAERYYNKRFEEIEELHALERQLEKEGAYNNLVSQIELDTKVEAITEKAMKETQTAVENSNLSRNQRLKNINKNREMQKEENRKTEAFVLGENEQEQKKESVSQSVQDESIEYVAPAEKIDKLKSILAELDGEHA</sequence>
<dbReference type="AlphaFoldDB" id="A0A2B0MQ30"/>
<dbReference type="InterPro" id="IPR012337">
    <property type="entry name" value="RNaseH-like_sf"/>
</dbReference>
<evidence type="ECO:0000313" key="4">
    <source>
        <dbReference type="EMBL" id="PFK43185.1"/>
    </source>
</evidence>
<dbReference type="InterPro" id="IPR015378">
    <property type="entry name" value="Transposase-like_Mu_C"/>
</dbReference>
<dbReference type="SUPFAM" id="SSF53098">
    <property type="entry name" value="Ribonuclease H-like"/>
    <property type="match status" value="1"/>
</dbReference>
<proteinExistence type="predicted"/>
<dbReference type="GO" id="GO:0003676">
    <property type="term" value="F:nucleic acid binding"/>
    <property type="evidence" value="ECO:0007669"/>
    <property type="project" value="InterPro"/>
</dbReference>
<dbReference type="RefSeq" id="WP_098490693.1">
    <property type="nucleotide sequence ID" value="NZ_NUWN01000035.1"/>
</dbReference>
<dbReference type="Gene3D" id="3.30.420.10">
    <property type="entry name" value="Ribonuclease H-like superfamily/Ribonuclease H"/>
    <property type="match status" value="1"/>
</dbReference>